<evidence type="ECO:0000313" key="4">
    <source>
        <dbReference type="Proteomes" id="UP001295684"/>
    </source>
</evidence>
<evidence type="ECO:0000313" key="3">
    <source>
        <dbReference type="EMBL" id="CAI2386867.1"/>
    </source>
</evidence>
<name>A0AAD1YBX3_EUPCR</name>
<evidence type="ECO:0000256" key="2">
    <source>
        <dbReference type="SAM" id="MobiDB-lite"/>
    </source>
</evidence>
<gene>
    <name evidence="3" type="ORF">ECRASSUSDP1_LOCUS28492</name>
</gene>
<accession>A0AAD1YBX3</accession>
<reference evidence="3" key="1">
    <citation type="submission" date="2023-07" db="EMBL/GenBank/DDBJ databases">
        <authorList>
            <consortium name="AG Swart"/>
            <person name="Singh M."/>
            <person name="Singh A."/>
            <person name="Seah K."/>
            <person name="Emmerich C."/>
        </authorList>
    </citation>
    <scope>NUCLEOTIDE SEQUENCE</scope>
    <source>
        <strain evidence="3">DP1</strain>
    </source>
</reference>
<protein>
    <submittedName>
        <fullName evidence="3">Uncharacterized protein</fullName>
    </submittedName>
</protein>
<evidence type="ECO:0000256" key="1">
    <source>
        <dbReference type="SAM" id="Coils"/>
    </source>
</evidence>
<keyword evidence="4" id="KW-1185">Reference proteome</keyword>
<dbReference type="EMBL" id="CAMPGE010029400">
    <property type="protein sequence ID" value="CAI2386867.1"/>
    <property type="molecule type" value="Genomic_DNA"/>
</dbReference>
<feature type="coiled-coil region" evidence="1">
    <location>
        <begin position="9"/>
        <end position="67"/>
    </location>
</feature>
<dbReference type="AlphaFoldDB" id="A0AAD1YBX3"/>
<feature type="compositionally biased region" description="Basic residues" evidence="2">
    <location>
        <begin position="297"/>
        <end position="310"/>
    </location>
</feature>
<comment type="caution">
    <text evidence="3">The sequence shown here is derived from an EMBL/GenBank/DDBJ whole genome shotgun (WGS) entry which is preliminary data.</text>
</comment>
<feature type="region of interest" description="Disordered" evidence="2">
    <location>
        <begin position="272"/>
        <end position="340"/>
    </location>
</feature>
<feature type="compositionally biased region" description="Basic residues" evidence="2">
    <location>
        <begin position="272"/>
        <end position="287"/>
    </location>
</feature>
<sequence>MKMSSGSMTKFLETQVQKTQSNLTKLSKKVEEFEFHNLQFNKVDDVLDKMMCRIKRLQSEKDDTTKKLEDRILFLEEKLACSKSLSTEESQISKDLKNHVEHQLRDFEYKLRSEFESLLSEVSPFSKCNQERPWSSEITSLERKIISILEQQAQDMRVKTSYVEPKESKIDVDKFSNEVNIKFFNLQKELDSLEMKIHGFKSGDGEKDSLCHKLEVDTEDLRNLEDRMDKKIGNLVNNLSNLTQKVATKNKTFESKFETLENTIANSFLMHSKRARNRTVSTRRTRANPKPVAAPKRNFRTRKTSFKRGNKSRESKKFIKTRNKKSIRRSKSRNKQDPIKTTYSHDDYILSDSACDDSRSYKPSIHFATDAVTPQNADKEASLNGFQLDTDSIDHYKSISLLEFDHINDNKLTPSQTEIMNIKEDDKVRREISDIFAEDIRKSNTMSQEISGLEGKNIDSNEGYSAMNIAKYKTDRPSDKERNKPEAFKELKLSIAKQLQSNFSREKTFEIKPNWDKADKENVINHKNITFARTDSNMSSAKSDISEKQPEQISKLEKLYNELSMLQKSMN</sequence>
<proteinExistence type="predicted"/>
<organism evidence="3 4">
    <name type="scientific">Euplotes crassus</name>
    <dbReference type="NCBI Taxonomy" id="5936"/>
    <lineage>
        <taxon>Eukaryota</taxon>
        <taxon>Sar</taxon>
        <taxon>Alveolata</taxon>
        <taxon>Ciliophora</taxon>
        <taxon>Intramacronucleata</taxon>
        <taxon>Spirotrichea</taxon>
        <taxon>Hypotrichia</taxon>
        <taxon>Euplotida</taxon>
        <taxon>Euplotidae</taxon>
        <taxon>Moneuplotes</taxon>
    </lineage>
</organism>
<feature type="compositionally biased region" description="Basic residues" evidence="2">
    <location>
        <begin position="318"/>
        <end position="333"/>
    </location>
</feature>
<keyword evidence="1" id="KW-0175">Coiled coil</keyword>
<dbReference type="Proteomes" id="UP001295684">
    <property type="component" value="Unassembled WGS sequence"/>
</dbReference>